<organism evidence="1">
    <name type="scientific">Rheinheimera sp. BAL341</name>
    <dbReference type="NCBI Taxonomy" id="1708203"/>
    <lineage>
        <taxon>Bacteria</taxon>
        <taxon>Pseudomonadati</taxon>
        <taxon>Pseudomonadota</taxon>
        <taxon>Gammaproteobacteria</taxon>
        <taxon>Chromatiales</taxon>
        <taxon>Chromatiaceae</taxon>
        <taxon>Rheinheimera</taxon>
    </lineage>
</organism>
<gene>
    <name evidence="1" type="ORF">BAL341_1743</name>
</gene>
<name>A0A486XPD4_9GAMM</name>
<evidence type="ECO:0000313" key="1">
    <source>
        <dbReference type="EMBL" id="VHO04104.1"/>
    </source>
</evidence>
<dbReference type="EMBL" id="CAAJGR010000093">
    <property type="protein sequence ID" value="VHO04104.1"/>
    <property type="molecule type" value="Genomic_DNA"/>
</dbReference>
<dbReference type="AlphaFoldDB" id="A0A486XPD4"/>
<reference evidence="1" key="1">
    <citation type="submission" date="2019-04" db="EMBL/GenBank/DDBJ databases">
        <authorList>
            <person name="Brambilla D."/>
        </authorList>
    </citation>
    <scope>NUCLEOTIDE SEQUENCE</scope>
    <source>
        <strain evidence="1">BAL1</strain>
    </source>
</reference>
<proteinExistence type="predicted"/>
<accession>A0A486XPD4</accession>
<sequence>MNSRFWHKAEVRRSGTFHESGGAINLQQVVRSGCNEVVN</sequence>
<protein>
    <submittedName>
        <fullName evidence="1">Uncharacterized protein</fullName>
    </submittedName>
</protein>